<organism evidence="3">
    <name type="scientific">freshwater metagenome</name>
    <dbReference type="NCBI Taxonomy" id="449393"/>
    <lineage>
        <taxon>unclassified sequences</taxon>
        <taxon>metagenomes</taxon>
        <taxon>ecological metagenomes</taxon>
    </lineage>
</organism>
<protein>
    <submittedName>
        <fullName evidence="3">Unannotated protein</fullName>
    </submittedName>
</protein>
<reference evidence="3" key="1">
    <citation type="submission" date="2020-05" db="EMBL/GenBank/DDBJ databases">
        <authorList>
            <person name="Chiriac C."/>
            <person name="Salcher M."/>
            <person name="Ghai R."/>
            <person name="Kavagutti S V."/>
        </authorList>
    </citation>
    <scope>NUCLEOTIDE SEQUENCE</scope>
</reference>
<accession>A0A6J7U2S4</accession>
<keyword evidence="1" id="KW-0560">Oxidoreductase</keyword>
<dbReference type="GO" id="GO:0016491">
    <property type="term" value="F:oxidoreductase activity"/>
    <property type="evidence" value="ECO:0007669"/>
    <property type="project" value="UniProtKB-KW"/>
</dbReference>
<evidence type="ECO:0000313" key="2">
    <source>
        <dbReference type="EMBL" id="CAB4734165.1"/>
    </source>
</evidence>
<evidence type="ECO:0000313" key="3">
    <source>
        <dbReference type="EMBL" id="CAB5059256.1"/>
    </source>
</evidence>
<evidence type="ECO:0000256" key="1">
    <source>
        <dbReference type="ARBA" id="ARBA00023002"/>
    </source>
</evidence>
<dbReference type="InterPro" id="IPR042204">
    <property type="entry name" value="2Fe-2S-bd_N"/>
</dbReference>
<name>A0A6J7U2S4_9ZZZZ</name>
<proteinExistence type="predicted"/>
<sequence length="95" mass="10161">MQVFTLLVKPNTSITFTFNDLEVSAIPGQSVGAALLEAGDRVLRVTRFENKPRAMFCGIGVCFDCLVVIDGAPNQRACITEAKANMVVRTQVGGA</sequence>
<dbReference type="Pfam" id="PF13510">
    <property type="entry name" value="Fer2_4"/>
    <property type="match status" value="1"/>
</dbReference>
<dbReference type="InterPro" id="IPR036010">
    <property type="entry name" value="2Fe-2S_ferredoxin-like_sf"/>
</dbReference>
<dbReference type="EMBL" id="CAEZYX010000004">
    <property type="protein sequence ID" value="CAB4734165.1"/>
    <property type="molecule type" value="Genomic_DNA"/>
</dbReference>
<dbReference type="SUPFAM" id="SSF54292">
    <property type="entry name" value="2Fe-2S ferredoxin-like"/>
    <property type="match status" value="1"/>
</dbReference>
<dbReference type="GO" id="GO:0051536">
    <property type="term" value="F:iron-sulfur cluster binding"/>
    <property type="evidence" value="ECO:0007669"/>
    <property type="project" value="InterPro"/>
</dbReference>
<dbReference type="Gene3D" id="3.10.20.440">
    <property type="entry name" value="2Fe-2S iron-sulphur cluster binding domain, sarcosine oxidase, alpha subunit, N-terminal domain"/>
    <property type="match status" value="1"/>
</dbReference>
<dbReference type="AlphaFoldDB" id="A0A6J7U2S4"/>
<dbReference type="EMBL" id="CAFBQT010000010">
    <property type="protein sequence ID" value="CAB5059256.1"/>
    <property type="molecule type" value="Genomic_DNA"/>
</dbReference>
<gene>
    <name evidence="2" type="ORF">UFOPK2802_00084</name>
    <name evidence="3" type="ORF">UFOPK4355_00168</name>
</gene>